<evidence type="ECO:0008006" key="4">
    <source>
        <dbReference type="Google" id="ProtNLM"/>
    </source>
</evidence>
<keyword evidence="3" id="KW-1185">Reference proteome</keyword>
<reference evidence="2 3" key="1">
    <citation type="submission" date="2018-08" db="EMBL/GenBank/DDBJ databases">
        <authorList>
            <person name="Laetsch R D."/>
            <person name="Stevens L."/>
            <person name="Kumar S."/>
            <person name="Blaxter L. M."/>
        </authorList>
    </citation>
    <scope>NUCLEOTIDE SEQUENCE [LARGE SCALE GENOMIC DNA]</scope>
</reference>
<feature type="region of interest" description="Disordered" evidence="1">
    <location>
        <begin position="100"/>
        <end position="123"/>
    </location>
</feature>
<evidence type="ECO:0000256" key="1">
    <source>
        <dbReference type="SAM" id="MobiDB-lite"/>
    </source>
</evidence>
<proteinExistence type="predicted"/>
<protein>
    <recommendedName>
        <fullName evidence="4">Golgin-84</fullName>
    </recommendedName>
</protein>
<sequence>MSWLAKVSHIAGRAEDLLNQIDQNAAVALKNTRHGIDKSDSTMSLIDIEGQETKKLEKPLSEILESATKHHTRTDYTYSISNRTCSKKKDDDLIAYLNNSNEPTSSRCSSVTSCLSAPNPHIT</sequence>
<dbReference type="STRING" id="42156.A0A3P6TPF1"/>
<name>A0A3P6TPF1_LITSI</name>
<gene>
    <name evidence="2" type="ORF">NLS_LOCUS7990</name>
</gene>
<dbReference type="EMBL" id="UYRX01000920">
    <property type="protein sequence ID" value="VDK87127.1"/>
    <property type="molecule type" value="Genomic_DNA"/>
</dbReference>
<accession>A0A3P6TPF1</accession>
<organism evidence="2 3">
    <name type="scientific">Litomosoides sigmodontis</name>
    <name type="common">Filarial nematode worm</name>
    <dbReference type="NCBI Taxonomy" id="42156"/>
    <lineage>
        <taxon>Eukaryota</taxon>
        <taxon>Metazoa</taxon>
        <taxon>Ecdysozoa</taxon>
        <taxon>Nematoda</taxon>
        <taxon>Chromadorea</taxon>
        <taxon>Rhabditida</taxon>
        <taxon>Spirurina</taxon>
        <taxon>Spiruromorpha</taxon>
        <taxon>Filarioidea</taxon>
        <taxon>Onchocercidae</taxon>
        <taxon>Litomosoides</taxon>
    </lineage>
</organism>
<feature type="compositionally biased region" description="Low complexity" evidence="1">
    <location>
        <begin position="104"/>
        <end position="116"/>
    </location>
</feature>
<evidence type="ECO:0000313" key="2">
    <source>
        <dbReference type="EMBL" id="VDK87127.1"/>
    </source>
</evidence>
<feature type="non-terminal residue" evidence="2">
    <location>
        <position position="123"/>
    </location>
</feature>
<evidence type="ECO:0000313" key="3">
    <source>
        <dbReference type="Proteomes" id="UP000277928"/>
    </source>
</evidence>
<dbReference type="Proteomes" id="UP000277928">
    <property type="component" value="Unassembled WGS sequence"/>
</dbReference>
<dbReference type="OrthoDB" id="248903at2759"/>
<dbReference type="AlphaFoldDB" id="A0A3P6TPF1"/>